<dbReference type="EMBL" id="JARYZI010000006">
    <property type="protein sequence ID" value="MDH8678502.1"/>
    <property type="molecule type" value="Genomic_DNA"/>
</dbReference>
<dbReference type="InterPro" id="IPR024209">
    <property type="entry name" value="CDIF630_02480-like"/>
</dbReference>
<organism evidence="1 2">
    <name type="scientific">Fusibacter bizertensis</name>
    <dbReference type="NCBI Taxonomy" id="1488331"/>
    <lineage>
        <taxon>Bacteria</taxon>
        <taxon>Bacillati</taxon>
        <taxon>Bacillota</taxon>
        <taxon>Clostridia</taxon>
        <taxon>Eubacteriales</taxon>
        <taxon>Eubacteriales Family XII. Incertae Sedis</taxon>
        <taxon>Fusibacter</taxon>
    </lineage>
</organism>
<evidence type="ECO:0000313" key="2">
    <source>
        <dbReference type="Proteomes" id="UP001158045"/>
    </source>
</evidence>
<evidence type="ECO:0000313" key="1">
    <source>
        <dbReference type="EMBL" id="MDH8678502.1"/>
    </source>
</evidence>
<proteinExistence type="predicted"/>
<sequence>MKANLEKDKAKLGSSQTEAWADAKKYEKDTHINLPSEAAVENAKEWVDENEK</sequence>
<dbReference type="RefSeq" id="WP_281094352.1">
    <property type="nucleotide sequence ID" value="NZ_JARYZI010000006.1"/>
</dbReference>
<protein>
    <submittedName>
        <fullName evidence="1">DUF3787 domain-containing protein</fullName>
    </submittedName>
</protein>
<dbReference type="Proteomes" id="UP001158045">
    <property type="component" value="Unassembled WGS sequence"/>
</dbReference>
<dbReference type="Pfam" id="PF12655">
    <property type="entry name" value="CDIF630_02480-like"/>
    <property type="match status" value="1"/>
</dbReference>
<accession>A0ABT6NDK5</accession>
<keyword evidence="2" id="KW-1185">Reference proteome</keyword>
<name>A0ABT6NDK5_9FIRM</name>
<reference evidence="1 2" key="1">
    <citation type="submission" date="2023-04" db="EMBL/GenBank/DDBJ databases">
        <title>Fusibacter bizertensis strain WBS, isolated from littoral bottom sediments of the Arctic seas - biochemical and genomic analysis.</title>
        <authorList>
            <person name="Brioukhanov A.L."/>
        </authorList>
    </citation>
    <scope>NUCLEOTIDE SEQUENCE [LARGE SCALE GENOMIC DNA]</scope>
    <source>
        <strain evidence="1 2">WBS</strain>
    </source>
</reference>
<comment type="caution">
    <text evidence="1">The sequence shown here is derived from an EMBL/GenBank/DDBJ whole genome shotgun (WGS) entry which is preliminary data.</text>
</comment>
<gene>
    <name evidence="1" type="ORF">QE109_10115</name>
</gene>